<evidence type="ECO:0000313" key="3">
    <source>
        <dbReference type="Proteomes" id="UP000317318"/>
    </source>
</evidence>
<keyword evidence="3" id="KW-1185">Reference proteome</keyword>
<keyword evidence="1" id="KW-0472">Membrane</keyword>
<evidence type="ECO:0000313" key="2">
    <source>
        <dbReference type="EMBL" id="QDT38258.1"/>
    </source>
</evidence>
<evidence type="ECO:0008006" key="4">
    <source>
        <dbReference type="Google" id="ProtNLM"/>
    </source>
</evidence>
<organism evidence="2 3">
    <name type="scientific">Stratiformator vulcanicus</name>
    <dbReference type="NCBI Taxonomy" id="2527980"/>
    <lineage>
        <taxon>Bacteria</taxon>
        <taxon>Pseudomonadati</taxon>
        <taxon>Planctomycetota</taxon>
        <taxon>Planctomycetia</taxon>
        <taxon>Planctomycetales</taxon>
        <taxon>Planctomycetaceae</taxon>
        <taxon>Stratiformator</taxon>
    </lineage>
</organism>
<dbReference type="OrthoDB" id="1698854at2"/>
<accession>A0A517R301</accession>
<dbReference type="EMBL" id="CP036268">
    <property type="protein sequence ID" value="QDT38258.1"/>
    <property type="molecule type" value="Genomic_DNA"/>
</dbReference>
<dbReference type="KEGG" id="svp:Pan189_26480"/>
<dbReference type="Proteomes" id="UP000317318">
    <property type="component" value="Chromosome"/>
</dbReference>
<dbReference type="AlphaFoldDB" id="A0A517R301"/>
<keyword evidence="1" id="KW-1133">Transmembrane helix</keyword>
<sequence>MNVFRPLGIRGWLAVAAGFFITLCLLALWVDIGSSGINLWWTTRGYFALTVLMSAIAFPLIGWDKMLAKGGRRRVPESTLHLVELLGGWPGSLIGQQVFRHKTLKTGYRVVFGMIAAVHVAIVLFIFWNWIWHGEESVANTSAAAVSGRSSIVLTLEDQSDEQFTTPQDRRSG</sequence>
<name>A0A517R301_9PLAN</name>
<dbReference type="RefSeq" id="WP_145364357.1">
    <property type="nucleotide sequence ID" value="NZ_CP036268.1"/>
</dbReference>
<feature type="transmembrane region" description="Helical" evidence="1">
    <location>
        <begin position="12"/>
        <end position="32"/>
    </location>
</feature>
<proteinExistence type="predicted"/>
<dbReference type="InterPro" id="IPR010718">
    <property type="entry name" value="DUF1294"/>
</dbReference>
<feature type="transmembrane region" description="Helical" evidence="1">
    <location>
        <begin position="110"/>
        <end position="131"/>
    </location>
</feature>
<feature type="transmembrane region" description="Helical" evidence="1">
    <location>
        <begin position="44"/>
        <end position="63"/>
    </location>
</feature>
<gene>
    <name evidence="2" type="ORF">Pan189_26480</name>
</gene>
<reference evidence="2 3" key="1">
    <citation type="submission" date="2019-02" db="EMBL/GenBank/DDBJ databases">
        <title>Deep-cultivation of Planctomycetes and their phenomic and genomic characterization uncovers novel biology.</title>
        <authorList>
            <person name="Wiegand S."/>
            <person name="Jogler M."/>
            <person name="Boedeker C."/>
            <person name="Pinto D."/>
            <person name="Vollmers J."/>
            <person name="Rivas-Marin E."/>
            <person name="Kohn T."/>
            <person name="Peeters S.H."/>
            <person name="Heuer A."/>
            <person name="Rast P."/>
            <person name="Oberbeckmann S."/>
            <person name="Bunk B."/>
            <person name="Jeske O."/>
            <person name="Meyerdierks A."/>
            <person name="Storesund J.E."/>
            <person name="Kallscheuer N."/>
            <person name="Luecker S."/>
            <person name="Lage O.M."/>
            <person name="Pohl T."/>
            <person name="Merkel B.J."/>
            <person name="Hornburger P."/>
            <person name="Mueller R.-W."/>
            <person name="Bruemmer F."/>
            <person name="Labrenz M."/>
            <person name="Spormann A.M."/>
            <person name="Op den Camp H."/>
            <person name="Overmann J."/>
            <person name="Amann R."/>
            <person name="Jetten M.S.M."/>
            <person name="Mascher T."/>
            <person name="Medema M.H."/>
            <person name="Devos D.P."/>
            <person name="Kaster A.-K."/>
            <person name="Ovreas L."/>
            <person name="Rohde M."/>
            <person name="Galperin M.Y."/>
            <person name="Jogler C."/>
        </authorList>
    </citation>
    <scope>NUCLEOTIDE SEQUENCE [LARGE SCALE GENOMIC DNA]</scope>
    <source>
        <strain evidence="2 3">Pan189</strain>
    </source>
</reference>
<dbReference type="Pfam" id="PF06961">
    <property type="entry name" value="DUF1294"/>
    <property type="match status" value="1"/>
</dbReference>
<keyword evidence="1" id="KW-0812">Transmembrane</keyword>
<protein>
    <recommendedName>
        <fullName evidence="4">DUF1294 domain-containing protein</fullName>
    </recommendedName>
</protein>
<evidence type="ECO:0000256" key="1">
    <source>
        <dbReference type="SAM" id="Phobius"/>
    </source>
</evidence>